<sequence>MFAKMAAGFVLALSLSTPVLAHGPARLKTEQSIVLEAPVADVWAVVGNFSDPSWDPSTVSFTEAANEKGATRTRVMKTGGEVTEELMKLDPAKHAISVRFVTDNTEAVKASNYASHITLKDEGGKTRVDWRGAFYRAFPQNDPPADLNDEASTEAVRAHHQAGLDALAARFGKVN</sequence>
<dbReference type="AlphaFoldDB" id="A0A3S3YD47"/>
<reference evidence="2 3" key="1">
    <citation type="journal article" date="2015" name="Int. J. Syst. Evol. Microbiol.">
        <title>Gemmobacter intermedius sp. nov., isolated from a white stork (Ciconia ciconia).</title>
        <authorList>
            <person name="Kampfer P."/>
            <person name="Jerzak L."/>
            <person name="Wilharm G."/>
            <person name="Golke J."/>
            <person name="Busse H.J."/>
            <person name="Glaeser S.P."/>
        </authorList>
    </citation>
    <scope>NUCLEOTIDE SEQUENCE [LARGE SCALE GENOMIC DNA]</scope>
    <source>
        <strain evidence="2 3">119/4</strain>
    </source>
</reference>
<gene>
    <name evidence="2" type="ORF">EP867_09740</name>
</gene>
<organism evidence="2 3">
    <name type="scientific">Falsigemmobacter intermedius</name>
    <dbReference type="NCBI Taxonomy" id="1553448"/>
    <lineage>
        <taxon>Bacteria</taxon>
        <taxon>Pseudomonadati</taxon>
        <taxon>Pseudomonadota</taxon>
        <taxon>Alphaproteobacteria</taxon>
        <taxon>Rhodobacterales</taxon>
        <taxon>Paracoccaceae</taxon>
        <taxon>Falsigemmobacter</taxon>
    </lineage>
</organism>
<keyword evidence="1" id="KW-0732">Signal</keyword>
<protein>
    <submittedName>
        <fullName evidence="2">SRPBCC family protein</fullName>
    </submittedName>
</protein>
<feature type="signal peptide" evidence="1">
    <location>
        <begin position="1"/>
        <end position="21"/>
    </location>
</feature>
<dbReference type="RefSeq" id="WP_128488601.1">
    <property type="nucleotide sequence ID" value="NZ_JBHLXB010000002.1"/>
</dbReference>
<dbReference type="SUPFAM" id="SSF55961">
    <property type="entry name" value="Bet v1-like"/>
    <property type="match status" value="1"/>
</dbReference>
<dbReference type="CDD" id="cd07821">
    <property type="entry name" value="PYR_PYL_RCAR_like"/>
    <property type="match status" value="1"/>
</dbReference>
<dbReference type="Pfam" id="PF10604">
    <property type="entry name" value="Polyketide_cyc2"/>
    <property type="match status" value="1"/>
</dbReference>
<evidence type="ECO:0000256" key="1">
    <source>
        <dbReference type="SAM" id="SignalP"/>
    </source>
</evidence>
<dbReference type="InterPro" id="IPR023393">
    <property type="entry name" value="START-like_dom_sf"/>
</dbReference>
<dbReference type="OrthoDB" id="1364128at2"/>
<dbReference type="InterPro" id="IPR019587">
    <property type="entry name" value="Polyketide_cyclase/dehydratase"/>
</dbReference>
<comment type="caution">
    <text evidence="2">The sequence shown here is derived from an EMBL/GenBank/DDBJ whole genome shotgun (WGS) entry which is preliminary data.</text>
</comment>
<dbReference type="EMBL" id="SBLC01000011">
    <property type="protein sequence ID" value="RWY41455.1"/>
    <property type="molecule type" value="Genomic_DNA"/>
</dbReference>
<evidence type="ECO:0000313" key="2">
    <source>
        <dbReference type="EMBL" id="RWY41455.1"/>
    </source>
</evidence>
<evidence type="ECO:0000313" key="3">
    <source>
        <dbReference type="Proteomes" id="UP000287168"/>
    </source>
</evidence>
<dbReference type="Proteomes" id="UP000287168">
    <property type="component" value="Unassembled WGS sequence"/>
</dbReference>
<accession>A0A3S3YD47</accession>
<dbReference type="PANTHER" id="PTHR39332:SF7">
    <property type="entry name" value="SRPBCC FAMILY PROTEIN"/>
    <property type="match status" value="1"/>
</dbReference>
<feature type="chain" id="PRO_5018793893" evidence="1">
    <location>
        <begin position="22"/>
        <end position="175"/>
    </location>
</feature>
<dbReference type="PANTHER" id="PTHR39332">
    <property type="entry name" value="BLL4707 PROTEIN"/>
    <property type="match status" value="1"/>
</dbReference>
<dbReference type="Gene3D" id="3.30.530.20">
    <property type="match status" value="1"/>
</dbReference>
<proteinExistence type="predicted"/>
<name>A0A3S3YD47_9RHOB</name>
<keyword evidence="3" id="KW-1185">Reference proteome</keyword>